<dbReference type="AlphaFoldDB" id="A0A8T9AVW8"/>
<gene>
    <name evidence="2" type="ORF">C1D09_010435</name>
</gene>
<reference evidence="2" key="1">
    <citation type="submission" date="2019-07" db="EMBL/GenBank/DDBJ databases">
        <title>Mesorhizobum intechiensis sp. nov. isolated from nodules of Lotus tenuis growing in lowlands of the Flooding Pampa, Argentina.</title>
        <authorList>
            <person name="Estrella M.J."/>
            <person name="Torres Tejerizo G.A."/>
            <person name="Cumpa Velazquez L.M."/>
            <person name="Fontana F."/>
            <person name="Hansen L."/>
            <person name="Pistorio M."/>
            <person name="Sannazzaro A.I."/>
        </authorList>
    </citation>
    <scope>NUCLEOTIDE SEQUENCE</scope>
    <source>
        <strain evidence="2">BD68</strain>
    </source>
</reference>
<dbReference type="OrthoDB" id="9805123at2"/>
<feature type="compositionally biased region" description="Basic and acidic residues" evidence="1">
    <location>
        <begin position="68"/>
        <end position="78"/>
    </location>
</feature>
<proteinExistence type="predicted"/>
<comment type="caution">
    <text evidence="2">The sequence shown here is derived from an EMBL/GenBank/DDBJ whole genome shotgun (WGS) entry which is preliminary data.</text>
</comment>
<dbReference type="EMBL" id="PNOT02000113">
    <property type="protein sequence ID" value="TSE12202.1"/>
    <property type="molecule type" value="Genomic_DNA"/>
</dbReference>
<keyword evidence="3" id="KW-1185">Reference proteome</keyword>
<evidence type="ECO:0000256" key="1">
    <source>
        <dbReference type="SAM" id="MobiDB-lite"/>
    </source>
</evidence>
<name>A0A8T9AVW8_9HYPH</name>
<evidence type="ECO:0000313" key="3">
    <source>
        <dbReference type="Proteomes" id="UP000235507"/>
    </source>
</evidence>
<accession>A0A8T9AVW8</accession>
<feature type="region of interest" description="Disordered" evidence="1">
    <location>
        <begin position="57"/>
        <end position="78"/>
    </location>
</feature>
<dbReference type="Proteomes" id="UP000235507">
    <property type="component" value="Unassembled WGS sequence"/>
</dbReference>
<protein>
    <submittedName>
        <fullName evidence="2">Uncharacterized protein</fullName>
    </submittedName>
</protein>
<organism evidence="2 3">
    <name type="scientific">Mesorhizobium intechi</name>
    <dbReference type="NCBI Taxonomy" id="537601"/>
    <lineage>
        <taxon>Bacteria</taxon>
        <taxon>Pseudomonadati</taxon>
        <taxon>Pseudomonadota</taxon>
        <taxon>Alphaproteobacteria</taxon>
        <taxon>Hyphomicrobiales</taxon>
        <taxon>Phyllobacteriaceae</taxon>
        <taxon>Mesorhizobium</taxon>
    </lineage>
</organism>
<sequence>MEKASADLVLVAGGDDAVWPSETFARDLVSRRESLWQISVALFEQGAGERILLPGETTPRSQLRTKRTRDSVRMHGRR</sequence>
<evidence type="ECO:0000313" key="2">
    <source>
        <dbReference type="EMBL" id="TSE12202.1"/>
    </source>
</evidence>